<dbReference type="RefSeq" id="WP_173409311.1">
    <property type="nucleotide sequence ID" value="NZ_CP054160.3"/>
</dbReference>
<dbReference type="Gene3D" id="3.10.180.10">
    <property type="entry name" value="2,3-Dihydroxybiphenyl 1,2-Dioxygenase, domain 1"/>
    <property type="match status" value="1"/>
</dbReference>
<feature type="domain" description="VOC" evidence="1">
    <location>
        <begin position="10"/>
        <end position="125"/>
    </location>
</feature>
<protein>
    <submittedName>
        <fullName evidence="2">VOC family protein</fullName>
    </submittedName>
</protein>
<name>A0AAE7EI24_SERFO</name>
<gene>
    <name evidence="2" type="ORF">G9399_13540</name>
</gene>
<evidence type="ECO:0000313" key="3">
    <source>
        <dbReference type="Proteomes" id="UP000503464"/>
    </source>
</evidence>
<accession>A0AAE7EI24</accession>
<dbReference type="InterPro" id="IPR029068">
    <property type="entry name" value="Glyas_Bleomycin-R_OHBP_Dase"/>
</dbReference>
<dbReference type="Proteomes" id="UP000503464">
    <property type="component" value="Chromosome"/>
</dbReference>
<dbReference type="InterPro" id="IPR037523">
    <property type="entry name" value="VOC_core"/>
</dbReference>
<dbReference type="SUPFAM" id="SSF54593">
    <property type="entry name" value="Glyoxalase/Bleomycin resistance protein/Dihydroxybiphenyl dioxygenase"/>
    <property type="match status" value="1"/>
</dbReference>
<organism evidence="2 3">
    <name type="scientific">Serratia fonticola</name>
    <dbReference type="NCBI Taxonomy" id="47917"/>
    <lineage>
        <taxon>Bacteria</taxon>
        <taxon>Pseudomonadati</taxon>
        <taxon>Pseudomonadota</taxon>
        <taxon>Gammaproteobacteria</taxon>
        <taxon>Enterobacterales</taxon>
        <taxon>Yersiniaceae</taxon>
        <taxon>Serratia</taxon>
    </lineage>
</organism>
<sequence length="127" mass="14000">MMTKPTASFQSSSFVIAVRDLKKSSAYFCDVLGFDLAWPEGMGWQLATRGCVRIMLGHSPDAMPPSDTGDHNYFAYLYVDDAQTLYEEFVSKGAIIMASPVDKPHGMREFTVGTPEGHRMVVGQALD</sequence>
<dbReference type="EMBL" id="CP054160">
    <property type="protein sequence ID" value="QKJ59194.1"/>
    <property type="molecule type" value="Genomic_DNA"/>
</dbReference>
<dbReference type="Pfam" id="PF00903">
    <property type="entry name" value="Glyoxalase"/>
    <property type="match status" value="1"/>
</dbReference>
<dbReference type="PROSITE" id="PS51819">
    <property type="entry name" value="VOC"/>
    <property type="match status" value="1"/>
</dbReference>
<evidence type="ECO:0000259" key="1">
    <source>
        <dbReference type="PROSITE" id="PS51819"/>
    </source>
</evidence>
<dbReference type="InterPro" id="IPR004360">
    <property type="entry name" value="Glyas_Fos-R_dOase_dom"/>
</dbReference>
<evidence type="ECO:0000313" key="2">
    <source>
        <dbReference type="EMBL" id="QKJ59194.1"/>
    </source>
</evidence>
<reference evidence="3" key="1">
    <citation type="submission" date="2020-03" db="EMBL/GenBank/DDBJ databases">
        <title>Genome sequences of seven Enterobacteriaceae strains isolated from Canadian wastewater treatment facilities.</title>
        <authorList>
            <person name="Huang H."/>
            <person name="Chmara J.T."/>
            <person name="Duceppe M.-O."/>
        </authorList>
    </citation>
    <scope>NUCLEOTIDE SEQUENCE [LARGE SCALE GENOMIC DNA]</scope>
    <source>
        <strain evidence="3">Biosolid 3</strain>
    </source>
</reference>
<dbReference type="AlphaFoldDB" id="A0AAE7EI24"/>
<proteinExistence type="predicted"/>